<dbReference type="Proteomes" id="UP000031666">
    <property type="component" value="Unassembled WGS sequence"/>
</dbReference>
<reference evidence="1 2" key="1">
    <citation type="submission" date="2015-01" db="EMBL/GenBank/DDBJ databases">
        <title>Vibrio sp. C94 JCM 19241 whole genome shotgun sequence.</title>
        <authorList>
            <person name="Sawabe T."/>
            <person name="Meirelles P."/>
            <person name="Feng G."/>
            <person name="Sayaka M."/>
            <person name="Hattori M."/>
            <person name="Ohkuma M."/>
        </authorList>
    </citation>
    <scope>NUCLEOTIDE SEQUENCE [LARGE SCALE GENOMIC DNA]</scope>
    <source>
        <strain evidence="2">JCM 19241</strain>
    </source>
</reference>
<dbReference type="EMBL" id="BBSC01000001">
    <property type="protein sequence ID" value="GAM73249.1"/>
    <property type="molecule type" value="Genomic_DNA"/>
</dbReference>
<proteinExistence type="predicted"/>
<dbReference type="AlphaFoldDB" id="A0A0B8QF34"/>
<organism evidence="1 2">
    <name type="scientific">Vibrio ishigakensis</name>
    <dbReference type="NCBI Taxonomy" id="1481914"/>
    <lineage>
        <taxon>Bacteria</taxon>
        <taxon>Pseudomonadati</taxon>
        <taxon>Pseudomonadota</taxon>
        <taxon>Gammaproteobacteria</taxon>
        <taxon>Vibrionales</taxon>
        <taxon>Vibrionaceae</taxon>
        <taxon>Vibrio</taxon>
    </lineage>
</organism>
<accession>A0A0B8QF34</accession>
<reference evidence="1 2" key="2">
    <citation type="submission" date="2015-01" db="EMBL/GenBank/DDBJ databases">
        <authorList>
            <consortium name="NBRP consortium"/>
            <person name="Sawabe T."/>
            <person name="Meirelles P."/>
            <person name="Feng G."/>
            <person name="Sayaka M."/>
            <person name="Hattori M."/>
            <person name="Ohkuma M."/>
        </authorList>
    </citation>
    <scope>NUCLEOTIDE SEQUENCE [LARGE SCALE GENOMIC DNA]</scope>
    <source>
        <strain evidence="2">JCM 19241</strain>
    </source>
</reference>
<protein>
    <submittedName>
        <fullName evidence="1">Uncharacterized protein</fullName>
    </submittedName>
</protein>
<comment type="caution">
    <text evidence="1">The sequence shown here is derived from an EMBL/GenBank/DDBJ whole genome shotgun (WGS) entry which is preliminary data.</text>
</comment>
<evidence type="ECO:0000313" key="2">
    <source>
        <dbReference type="Proteomes" id="UP000031666"/>
    </source>
</evidence>
<evidence type="ECO:0000313" key="1">
    <source>
        <dbReference type="EMBL" id="GAM73249.1"/>
    </source>
</evidence>
<name>A0A0B8QF34_9VIBR</name>
<gene>
    <name evidence="1" type="ORF">JCM19241_2704</name>
</gene>
<sequence>MKKINLALDLQLNSKGSLYYFVELDKEPREPNYLDSAFGNAVVQLMLEGRTLVSMRFPIVTTKNDDGVRTDWCFAGVSTNLATPVCAFVVCATGYRK</sequence>